<feature type="domain" description="Coenzyme F420:L-glutamate ligase-like" evidence="8">
    <location>
        <begin position="5"/>
        <end position="222"/>
    </location>
</feature>
<evidence type="ECO:0000313" key="10">
    <source>
        <dbReference type="Proteomes" id="UP000070163"/>
    </source>
</evidence>
<dbReference type="GO" id="GO:0052618">
    <property type="term" value="F:coenzyme F420-0:L-glutamate ligase activity"/>
    <property type="evidence" value="ECO:0007669"/>
    <property type="project" value="TreeGrafter"/>
</dbReference>
<keyword evidence="1" id="KW-0436">Ligase</keyword>
<dbReference type="Pfam" id="PF01996">
    <property type="entry name" value="F420_ligase"/>
    <property type="match status" value="1"/>
</dbReference>
<organism evidence="9 10">
    <name type="scientific">candidate division MSBL1 archaeon SCGC-AAA259A05</name>
    <dbReference type="NCBI Taxonomy" id="1698259"/>
    <lineage>
        <taxon>Archaea</taxon>
        <taxon>Methanobacteriati</taxon>
        <taxon>Methanobacteriota</taxon>
        <taxon>candidate division MSBL1</taxon>
    </lineage>
</organism>
<dbReference type="Gene3D" id="3.30.1330.100">
    <property type="entry name" value="CofE-like"/>
    <property type="match status" value="1"/>
</dbReference>
<gene>
    <name evidence="9" type="ORF">AKJ57_01575</name>
</gene>
<comment type="caution">
    <text evidence="9">The sequence shown here is derived from an EMBL/GenBank/DDBJ whole genome shotgun (WGS) entry which is preliminary data.</text>
</comment>
<dbReference type="Proteomes" id="UP000070163">
    <property type="component" value="Unassembled WGS sequence"/>
</dbReference>
<evidence type="ECO:0000256" key="5">
    <source>
        <dbReference type="ARBA" id="ARBA00022958"/>
    </source>
</evidence>
<evidence type="ECO:0000259" key="8">
    <source>
        <dbReference type="Pfam" id="PF01996"/>
    </source>
</evidence>
<evidence type="ECO:0000313" key="9">
    <source>
        <dbReference type="EMBL" id="KXA91360.1"/>
    </source>
</evidence>
<keyword evidence="2" id="KW-0479">Metal-binding</keyword>
<evidence type="ECO:0000256" key="7">
    <source>
        <dbReference type="ARBA" id="ARBA00023211"/>
    </source>
</evidence>
<evidence type="ECO:0000256" key="1">
    <source>
        <dbReference type="ARBA" id="ARBA00022598"/>
    </source>
</evidence>
<keyword evidence="6" id="KW-0342">GTP-binding</keyword>
<dbReference type="PATRIC" id="fig|1698259.3.peg.104"/>
<keyword evidence="7" id="KW-0464">Manganese</keyword>
<keyword evidence="5" id="KW-0630">Potassium</keyword>
<accession>A0A133UB00</accession>
<protein>
    <recommendedName>
        <fullName evidence="8">Coenzyme F420:L-glutamate ligase-like domain-containing protein</fullName>
    </recommendedName>
</protein>
<evidence type="ECO:0000256" key="2">
    <source>
        <dbReference type="ARBA" id="ARBA00022723"/>
    </source>
</evidence>
<dbReference type="NCBIfam" id="TIGR01916">
    <property type="entry name" value="F420_cofE"/>
    <property type="match status" value="1"/>
</dbReference>
<sequence>MEVIGIQTPVIKTGDDLVKIILKSIEEKGEKLKENDVLIIASSVVSTANGRIQKIADVEPSKQAKKLAEKSGLPEKFVEIIVQEADDILSPSEKCILTLKDEMLRINAGVDRTNVPAGNALLIPEEPEKKAAELREKLEEKSRKKLGVVIADSHVQPLRLGTTGQALGSNGIKESLDFRNRKDLYGRKLQITFRGIGDQIAAAAQLIMGEADESIPVVILRGAKAAFSDKPEKSLKVAMKDCVYSKFFNGK</sequence>
<dbReference type="PANTHER" id="PTHR47917">
    <property type="match status" value="1"/>
</dbReference>
<dbReference type="EMBL" id="LHXJ01000011">
    <property type="protein sequence ID" value="KXA91360.1"/>
    <property type="molecule type" value="Genomic_DNA"/>
</dbReference>
<evidence type="ECO:0000256" key="3">
    <source>
        <dbReference type="ARBA" id="ARBA00022741"/>
    </source>
</evidence>
<dbReference type="GO" id="GO:0046872">
    <property type="term" value="F:metal ion binding"/>
    <property type="evidence" value="ECO:0007669"/>
    <property type="project" value="UniProtKB-KW"/>
</dbReference>
<evidence type="ECO:0000256" key="4">
    <source>
        <dbReference type="ARBA" id="ARBA00022842"/>
    </source>
</evidence>
<keyword evidence="3" id="KW-0547">Nucleotide-binding</keyword>
<dbReference type="Gene3D" id="3.90.1660.10">
    <property type="entry name" value="CofE-like domain"/>
    <property type="match status" value="1"/>
</dbReference>
<dbReference type="InterPro" id="IPR002847">
    <property type="entry name" value="F420-0_gamma-glut_ligase-dom"/>
</dbReference>
<dbReference type="PANTHER" id="PTHR47917:SF2">
    <property type="entry name" value="COENZYME F420:L-GLUTAMATE LIGASE-LIKE DOMAIN-CONTAINING PROTEIN"/>
    <property type="match status" value="1"/>
</dbReference>
<dbReference type="GO" id="GO:0005525">
    <property type="term" value="F:GTP binding"/>
    <property type="evidence" value="ECO:0007669"/>
    <property type="project" value="UniProtKB-KW"/>
</dbReference>
<dbReference type="AlphaFoldDB" id="A0A133UB00"/>
<dbReference type="InterPro" id="IPR008225">
    <property type="entry name" value="F420-0_g-glutamyl_ligase"/>
</dbReference>
<name>A0A133UB00_9EURY</name>
<dbReference type="SUPFAM" id="SSF144010">
    <property type="entry name" value="CofE-like"/>
    <property type="match status" value="1"/>
</dbReference>
<reference evidence="9 10" key="1">
    <citation type="journal article" date="2016" name="Sci. Rep.">
        <title>Metabolic traits of an uncultured archaeal lineage -MSBL1- from brine pools of the Red Sea.</title>
        <authorList>
            <person name="Mwirichia R."/>
            <person name="Alam I."/>
            <person name="Rashid M."/>
            <person name="Vinu M."/>
            <person name="Ba-Alawi W."/>
            <person name="Anthony Kamau A."/>
            <person name="Kamanda Ngugi D."/>
            <person name="Goker M."/>
            <person name="Klenk H.P."/>
            <person name="Bajic V."/>
            <person name="Stingl U."/>
        </authorList>
    </citation>
    <scope>NUCLEOTIDE SEQUENCE [LARGE SCALE GENOMIC DNA]</scope>
    <source>
        <strain evidence="9">SCGC-AAA259A05</strain>
    </source>
</reference>
<proteinExistence type="predicted"/>
<keyword evidence="10" id="KW-1185">Reference proteome</keyword>
<keyword evidence="4" id="KW-0460">Magnesium</keyword>
<evidence type="ECO:0000256" key="6">
    <source>
        <dbReference type="ARBA" id="ARBA00023134"/>
    </source>
</evidence>